<evidence type="ECO:0000313" key="2">
    <source>
        <dbReference type="Proteomes" id="UP001449795"/>
    </source>
</evidence>
<dbReference type="InterPro" id="IPR005331">
    <property type="entry name" value="Sulfotransferase"/>
</dbReference>
<name>A0ABZ3D163_9PROT</name>
<reference evidence="1 2" key="1">
    <citation type="submission" date="2024-04" db="EMBL/GenBank/DDBJ databases">
        <title>Complete genome sequence of Nguyenibacter vanlangesis HBCM-1154, a strain capable of nitrogen fixation, IAA production, and phosphorus solubilization isolated from sugarcane soil.</title>
        <authorList>
            <person name="MY HANH P."/>
        </authorList>
    </citation>
    <scope>NUCLEOTIDE SEQUENCE [LARGE SCALE GENOMIC DNA]</scope>
    <source>
        <strain evidence="1 2">HBCM 1154</strain>
    </source>
</reference>
<keyword evidence="2" id="KW-1185">Reference proteome</keyword>
<dbReference type="EMBL" id="CP152276">
    <property type="protein sequence ID" value="XAE41430.1"/>
    <property type="molecule type" value="Genomic_DNA"/>
</dbReference>
<accession>A0ABZ3D163</accession>
<sequence length="257" mass="29562">MTLPQKSVLAARDAYTPRRTPDAVPPKTLFERLTRLLGFRLPPDLHEWTSEIGLTLPLGTKRHERMALIAQRGVLFVHVPKNAGTSIATALYGRTLSHESMRYYLDVVPHLAHTLPSVAILRDPVERFISAYRYARDGGSRHRSVVPAFRDQYMAFCSVDDALDHIEQARSVYQMDHIFRPQSWYVTDKSGRPAVRYLVHLRDIGRLPDLVPELSTLRLPHLNESRSYALNLTGRQLARIEAFYHRDFALFDHLTIR</sequence>
<protein>
    <submittedName>
        <fullName evidence="1">Sulfotransferase family 2 domain-containing protein</fullName>
    </submittedName>
</protein>
<proteinExistence type="predicted"/>
<dbReference type="Proteomes" id="UP001449795">
    <property type="component" value="Chromosome"/>
</dbReference>
<evidence type="ECO:0000313" key="1">
    <source>
        <dbReference type="EMBL" id="XAE41430.1"/>
    </source>
</evidence>
<dbReference type="InterPro" id="IPR027417">
    <property type="entry name" value="P-loop_NTPase"/>
</dbReference>
<dbReference type="SUPFAM" id="SSF52540">
    <property type="entry name" value="P-loop containing nucleoside triphosphate hydrolases"/>
    <property type="match status" value="1"/>
</dbReference>
<dbReference type="RefSeq" id="WP_342627371.1">
    <property type="nucleotide sequence ID" value="NZ_CP152276.1"/>
</dbReference>
<organism evidence="1 2">
    <name type="scientific">Nguyenibacter vanlangensis</name>
    <dbReference type="NCBI Taxonomy" id="1216886"/>
    <lineage>
        <taxon>Bacteria</taxon>
        <taxon>Pseudomonadati</taxon>
        <taxon>Pseudomonadota</taxon>
        <taxon>Alphaproteobacteria</taxon>
        <taxon>Acetobacterales</taxon>
        <taxon>Acetobacteraceae</taxon>
        <taxon>Nguyenibacter</taxon>
    </lineage>
</organism>
<dbReference type="Pfam" id="PF03567">
    <property type="entry name" value="Sulfotransfer_2"/>
    <property type="match status" value="1"/>
</dbReference>
<gene>
    <name evidence="1" type="ORF">AAC691_14115</name>
</gene>
<dbReference type="Gene3D" id="3.40.50.300">
    <property type="entry name" value="P-loop containing nucleotide triphosphate hydrolases"/>
    <property type="match status" value="1"/>
</dbReference>